<evidence type="ECO:0000256" key="1">
    <source>
        <dbReference type="ARBA" id="ARBA00022763"/>
    </source>
</evidence>
<dbReference type="CDD" id="cd06445">
    <property type="entry name" value="ATase"/>
    <property type="match status" value="1"/>
</dbReference>
<dbReference type="Pfam" id="PF01035">
    <property type="entry name" value="DNA_binding_1"/>
    <property type="match status" value="1"/>
</dbReference>
<protein>
    <submittedName>
        <fullName evidence="3">MGMT family protein</fullName>
    </submittedName>
</protein>
<dbReference type="RefSeq" id="WP_264510660.1">
    <property type="nucleotide sequence ID" value="NZ_JAPDDR010000001.1"/>
</dbReference>
<dbReference type="Proteomes" id="UP001165653">
    <property type="component" value="Unassembled WGS sequence"/>
</dbReference>
<reference evidence="3" key="1">
    <citation type="submission" date="2022-10" db="EMBL/GenBank/DDBJ databases">
        <title>Luteolibacter sp. GHJ8, whole genome shotgun sequencing project.</title>
        <authorList>
            <person name="Zhao G."/>
            <person name="Shen L."/>
        </authorList>
    </citation>
    <scope>NUCLEOTIDE SEQUENCE</scope>
    <source>
        <strain evidence="3">GHJ8</strain>
    </source>
</reference>
<feature type="domain" description="Methylated-DNA-[protein]-cysteine S-methyltransferase DNA binding" evidence="2">
    <location>
        <begin position="11"/>
        <end position="90"/>
    </location>
</feature>
<dbReference type="SUPFAM" id="SSF46767">
    <property type="entry name" value="Methylated DNA-protein cysteine methyltransferase, C-terminal domain"/>
    <property type="match status" value="1"/>
</dbReference>
<dbReference type="InterPro" id="IPR036388">
    <property type="entry name" value="WH-like_DNA-bd_sf"/>
</dbReference>
<gene>
    <name evidence="3" type="ORF">OJ996_02110</name>
</gene>
<accession>A0ABT3FXP5</accession>
<dbReference type="Gene3D" id="1.10.10.10">
    <property type="entry name" value="Winged helix-like DNA-binding domain superfamily/Winged helix DNA-binding domain"/>
    <property type="match status" value="1"/>
</dbReference>
<dbReference type="PANTHER" id="PTHR42942">
    <property type="entry name" value="6-O-METHYLGUANINE DNA METHYLTRANSFERASE"/>
    <property type="match status" value="1"/>
</dbReference>
<sequence>MAKSNVFARIREEVIRLVALIPEGRFTTYGSIALHMNCNPRHVAKTLSGLSAEESARLPWHRVVAAEGRISRSMEPELAERQRKLLEKEGMKVNARGFIQESDDHFHVVGIRREIRWDEN</sequence>
<dbReference type="InterPro" id="IPR052520">
    <property type="entry name" value="ATL_DNA_repair"/>
</dbReference>
<dbReference type="InterPro" id="IPR036217">
    <property type="entry name" value="MethylDNA_cys_MeTrfase_DNAb"/>
</dbReference>
<dbReference type="PANTHER" id="PTHR42942:SF1">
    <property type="entry name" value="ALKYLTRANSFERASE-LIKE PROTEIN 1"/>
    <property type="match status" value="1"/>
</dbReference>
<dbReference type="InterPro" id="IPR014048">
    <property type="entry name" value="MethylDNA_cys_MeTrfase_DNA-bd"/>
</dbReference>
<name>A0ABT3FXP5_9BACT</name>
<evidence type="ECO:0000313" key="3">
    <source>
        <dbReference type="EMBL" id="MCW1912349.1"/>
    </source>
</evidence>
<keyword evidence="1" id="KW-0227">DNA damage</keyword>
<evidence type="ECO:0000313" key="4">
    <source>
        <dbReference type="Proteomes" id="UP001165653"/>
    </source>
</evidence>
<keyword evidence="4" id="KW-1185">Reference proteome</keyword>
<evidence type="ECO:0000259" key="2">
    <source>
        <dbReference type="Pfam" id="PF01035"/>
    </source>
</evidence>
<comment type="caution">
    <text evidence="3">The sequence shown here is derived from an EMBL/GenBank/DDBJ whole genome shotgun (WGS) entry which is preliminary data.</text>
</comment>
<dbReference type="EMBL" id="JAPDDR010000001">
    <property type="protein sequence ID" value="MCW1912349.1"/>
    <property type="molecule type" value="Genomic_DNA"/>
</dbReference>
<proteinExistence type="predicted"/>
<organism evidence="3 4">
    <name type="scientific">Luteolibacter rhizosphaerae</name>
    <dbReference type="NCBI Taxonomy" id="2989719"/>
    <lineage>
        <taxon>Bacteria</taxon>
        <taxon>Pseudomonadati</taxon>
        <taxon>Verrucomicrobiota</taxon>
        <taxon>Verrucomicrobiia</taxon>
        <taxon>Verrucomicrobiales</taxon>
        <taxon>Verrucomicrobiaceae</taxon>
        <taxon>Luteolibacter</taxon>
    </lineage>
</organism>